<dbReference type="RefSeq" id="WP_124703143.1">
    <property type="nucleotide sequence ID" value="NZ_BGOW01000001.1"/>
</dbReference>
<evidence type="ECO:0000256" key="2">
    <source>
        <dbReference type="ARBA" id="ARBA00022649"/>
    </source>
</evidence>
<dbReference type="OrthoDB" id="4829434at2"/>
<keyword evidence="2" id="KW-1277">Toxin-antitoxin system</keyword>
<keyword evidence="3" id="KW-0540">Nuclease</keyword>
<dbReference type="EMBL" id="BGOW01000001">
    <property type="protein sequence ID" value="GBL44300.1"/>
    <property type="molecule type" value="Genomic_DNA"/>
</dbReference>
<comment type="caution">
    <text evidence="6">The sequence shown here is derived from an EMBL/GenBank/DDBJ whole genome shotgun (WGS) entry which is preliminary data.</text>
</comment>
<sequence>MSESRLVDYLDHMLEAAQQACSYVEGMVKEDFLADKRTQPAVILNIVIIGEAATKLLQSHADFLEQHTDLPWKNMKGMLPRGACACTR</sequence>
<protein>
    <recommendedName>
        <fullName evidence="8">DUF86 domain-containing protein</fullName>
    </recommendedName>
</protein>
<dbReference type="GO" id="GO:0004540">
    <property type="term" value="F:RNA nuclease activity"/>
    <property type="evidence" value="ECO:0007669"/>
    <property type="project" value="InterPro"/>
</dbReference>
<organism evidence="6 7">
    <name type="scientific">Sulfuriferula multivorans</name>
    <dbReference type="NCBI Taxonomy" id="1559896"/>
    <lineage>
        <taxon>Bacteria</taxon>
        <taxon>Pseudomonadati</taxon>
        <taxon>Pseudomonadota</taxon>
        <taxon>Betaproteobacteria</taxon>
        <taxon>Nitrosomonadales</taxon>
        <taxon>Sulfuricellaceae</taxon>
        <taxon>Sulfuriferula</taxon>
    </lineage>
</organism>
<dbReference type="AlphaFoldDB" id="A0A401J9P4"/>
<evidence type="ECO:0000313" key="6">
    <source>
        <dbReference type="EMBL" id="GBL44300.1"/>
    </source>
</evidence>
<dbReference type="GO" id="GO:0110001">
    <property type="term" value="C:toxin-antitoxin complex"/>
    <property type="evidence" value="ECO:0007669"/>
    <property type="project" value="InterPro"/>
</dbReference>
<dbReference type="GO" id="GO:0016787">
    <property type="term" value="F:hydrolase activity"/>
    <property type="evidence" value="ECO:0007669"/>
    <property type="project" value="UniProtKB-KW"/>
</dbReference>
<evidence type="ECO:0000256" key="3">
    <source>
        <dbReference type="ARBA" id="ARBA00022722"/>
    </source>
</evidence>
<keyword evidence="7" id="KW-1185">Reference proteome</keyword>
<evidence type="ECO:0000256" key="4">
    <source>
        <dbReference type="ARBA" id="ARBA00022741"/>
    </source>
</evidence>
<evidence type="ECO:0000313" key="7">
    <source>
        <dbReference type="Proteomes" id="UP000286806"/>
    </source>
</evidence>
<gene>
    <name evidence="6" type="ORF">SFMTTN_0095</name>
</gene>
<evidence type="ECO:0008006" key="8">
    <source>
        <dbReference type="Google" id="ProtNLM"/>
    </source>
</evidence>
<dbReference type="Proteomes" id="UP000286806">
    <property type="component" value="Unassembled WGS sequence"/>
</dbReference>
<proteinExistence type="predicted"/>
<keyword evidence="1" id="KW-0597">Phosphoprotein</keyword>
<evidence type="ECO:0000256" key="1">
    <source>
        <dbReference type="ARBA" id="ARBA00022553"/>
    </source>
</evidence>
<keyword evidence="4" id="KW-0547">Nucleotide-binding</keyword>
<dbReference type="PANTHER" id="PTHR34139">
    <property type="entry name" value="UPF0331 PROTEIN MJ0127"/>
    <property type="match status" value="1"/>
</dbReference>
<dbReference type="InterPro" id="IPR051813">
    <property type="entry name" value="HepT_RNase_toxin"/>
</dbReference>
<accession>A0A401J9P4</accession>
<dbReference type="Pfam" id="PF01934">
    <property type="entry name" value="HepT-like"/>
    <property type="match status" value="1"/>
</dbReference>
<reference evidence="6 7" key="1">
    <citation type="journal article" date="2019" name="Front. Microbiol.">
        <title>Genomes of Neutrophilic Sulfur-Oxidizing Chemolithoautotrophs Representing 9 Proteobacterial Species From 8 Genera.</title>
        <authorList>
            <person name="Watanabe T."/>
            <person name="Kojima H."/>
            <person name="Umezawa K."/>
            <person name="Hori C."/>
            <person name="Takasuka T.E."/>
            <person name="Kato Y."/>
            <person name="Fukui M."/>
        </authorList>
    </citation>
    <scope>NUCLEOTIDE SEQUENCE [LARGE SCALE GENOMIC DNA]</scope>
    <source>
        <strain evidence="6 7">TTN</strain>
    </source>
</reference>
<name>A0A401J9P4_9PROT</name>
<evidence type="ECO:0000256" key="5">
    <source>
        <dbReference type="ARBA" id="ARBA00022801"/>
    </source>
</evidence>
<dbReference type="InterPro" id="IPR008201">
    <property type="entry name" value="HepT-like"/>
</dbReference>
<dbReference type="PANTHER" id="PTHR34139:SF1">
    <property type="entry name" value="RNASE MJ1380-RELATED"/>
    <property type="match status" value="1"/>
</dbReference>
<keyword evidence="5" id="KW-0378">Hydrolase</keyword>
<dbReference type="GO" id="GO:0000166">
    <property type="term" value="F:nucleotide binding"/>
    <property type="evidence" value="ECO:0007669"/>
    <property type="project" value="UniProtKB-KW"/>
</dbReference>